<evidence type="ECO:0000313" key="2">
    <source>
        <dbReference type="Proteomes" id="UP000014500"/>
    </source>
</evidence>
<sequence>MTQHLRTRETKARCVINTVWSIKKRTLCYGMEVWRLAHTEEIERSQQRFMKMMLLVNPNCPDYIWMVETAIQKMIITTIKHPRSAWRKELNEVLMEAENGKLVTQLHEHVIQKKIQMTMEEVLGSKIEQDIQKIWEIKTVYGIEEYLVVPWYSERQKMLARLRCKGFVKGDRTWMPEEYQLCRVCKLEDETLQHMFTCSEMENVKFLTVWRRRLREGEECCWERLSGSLDVELVKYVMEFEARGWEEEENVQGTHEMDDND</sequence>
<dbReference type="EMBL" id="JH431529">
    <property type="status" value="NOT_ANNOTATED_CDS"/>
    <property type="molecule type" value="Genomic_DNA"/>
</dbReference>
<dbReference type="EnsemblMetazoa" id="SMAR004766-RA">
    <property type="protein sequence ID" value="SMAR004766-PA"/>
    <property type="gene ID" value="SMAR004766"/>
</dbReference>
<protein>
    <submittedName>
        <fullName evidence="1">Uncharacterized protein</fullName>
    </submittedName>
</protein>
<reference evidence="1" key="2">
    <citation type="submission" date="2015-02" db="UniProtKB">
        <authorList>
            <consortium name="EnsemblMetazoa"/>
        </authorList>
    </citation>
    <scope>IDENTIFICATION</scope>
</reference>
<accession>T1IUE4</accession>
<evidence type="ECO:0000313" key="1">
    <source>
        <dbReference type="EnsemblMetazoa" id="SMAR004766-PA"/>
    </source>
</evidence>
<reference evidence="2" key="1">
    <citation type="submission" date="2011-05" db="EMBL/GenBank/DDBJ databases">
        <authorList>
            <person name="Richards S.R."/>
            <person name="Qu J."/>
            <person name="Jiang H."/>
            <person name="Jhangiani S.N."/>
            <person name="Agravi P."/>
            <person name="Goodspeed R."/>
            <person name="Gross S."/>
            <person name="Mandapat C."/>
            <person name="Jackson L."/>
            <person name="Mathew T."/>
            <person name="Pu L."/>
            <person name="Thornton R."/>
            <person name="Saada N."/>
            <person name="Wilczek-Boney K.B."/>
            <person name="Lee S."/>
            <person name="Kovar C."/>
            <person name="Wu Y."/>
            <person name="Scherer S.E."/>
            <person name="Worley K.C."/>
            <person name="Muzny D.M."/>
            <person name="Gibbs R."/>
        </authorList>
    </citation>
    <scope>NUCLEOTIDE SEQUENCE</scope>
    <source>
        <strain evidence="2">Brora</strain>
    </source>
</reference>
<name>T1IUE4_STRMM</name>
<keyword evidence="2" id="KW-1185">Reference proteome</keyword>
<proteinExistence type="predicted"/>
<dbReference type="AlphaFoldDB" id="T1IUE4"/>
<organism evidence="1 2">
    <name type="scientific">Strigamia maritima</name>
    <name type="common">European centipede</name>
    <name type="synonym">Geophilus maritimus</name>
    <dbReference type="NCBI Taxonomy" id="126957"/>
    <lineage>
        <taxon>Eukaryota</taxon>
        <taxon>Metazoa</taxon>
        <taxon>Ecdysozoa</taxon>
        <taxon>Arthropoda</taxon>
        <taxon>Myriapoda</taxon>
        <taxon>Chilopoda</taxon>
        <taxon>Pleurostigmophora</taxon>
        <taxon>Geophilomorpha</taxon>
        <taxon>Linotaeniidae</taxon>
        <taxon>Strigamia</taxon>
    </lineage>
</organism>
<dbReference type="HOGENOM" id="CLU_1066783_0_0_1"/>
<dbReference type="Proteomes" id="UP000014500">
    <property type="component" value="Unassembled WGS sequence"/>
</dbReference>
<dbReference type="PhylomeDB" id="T1IUE4"/>